<dbReference type="RefSeq" id="WP_147079998.1">
    <property type="nucleotide sequence ID" value="NZ_BJZT01000032.1"/>
</dbReference>
<dbReference type="AlphaFoldDB" id="A0A512ISA5"/>
<gene>
    <name evidence="1" type="ORF">MHA02_29750</name>
</gene>
<evidence type="ECO:0000313" key="1">
    <source>
        <dbReference type="EMBL" id="GEP00588.1"/>
    </source>
</evidence>
<dbReference type="Proteomes" id="UP000321258">
    <property type="component" value="Unassembled WGS sequence"/>
</dbReference>
<dbReference type="OrthoDB" id="72471at2"/>
<reference evidence="1 2" key="1">
    <citation type="submission" date="2019-07" db="EMBL/GenBank/DDBJ databases">
        <title>Whole genome shotgun sequence of Methylobacterium haplocladii NBRC 107714.</title>
        <authorList>
            <person name="Hosoyama A."/>
            <person name="Uohara A."/>
            <person name="Ohji S."/>
            <person name="Ichikawa N."/>
        </authorList>
    </citation>
    <scope>NUCLEOTIDE SEQUENCE [LARGE SCALE GENOMIC DNA]</scope>
    <source>
        <strain evidence="1 2">NBRC 107714</strain>
    </source>
</reference>
<sequence>MTDRPMIFSAPMVRALLEGRKSQTRRLLKGGVPEAPGMGVHPSHVANRPAPYLDAYCSERKSVANPRGMSTLWCWWTRDDRMGRDFRVAYKPGDRLWVRENCRAEELPEGQDGVRFRADDTFVNIAANRDAADAWLALFYYRGRGKAGIGNPVPSIHMPRWASRLTLLVTDVKVERLQDISEADAQAEGAVGMPTWGSHRNGFNAIWLDIHGAESWNANPWIVGVSFEVVRANIDALPAARAA</sequence>
<keyword evidence="2" id="KW-1185">Reference proteome</keyword>
<organism evidence="1 2">
    <name type="scientific">Methylobacterium haplocladii</name>
    <dbReference type="NCBI Taxonomy" id="1176176"/>
    <lineage>
        <taxon>Bacteria</taxon>
        <taxon>Pseudomonadati</taxon>
        <taxon>Pseudomonadota</taxon>
        <taxon>Alphaproteobacteria</taxon>
        <taxon>Hyphomicrobiales</taxon>
        <taxon>Methylobacteriaceae</taxon>
        <taxon>Methylobacterium</taxon>
    </lineage>
</organism>
<proteinExistence type="predicted"/>
<dbReference type="EMBL" id="BJZT01000032">
    <property type="protein sequence ID" value="GEP00588.1"/>
    <property type="molecule type" value="Genomic_DNA"/>
</dbReference>
<comment type="caution">
    <text evidence="1">The sequence shown here is derived from an EMBL/GenBank/DDBJ whole genome shotgun (WGS) entry which is preliminary data.</text>
</comment>
<name>A0A512ISA5_9HYPH</name>
<protein>
    <recommendedName>
        <fullName evidence="3">Morphogenetic protein</fullName>
    </recommendedName>
</protein>
<accession>A0A512ISA5</accession>
<evidence type="ECO:0000313" key="2">
    <source>
        <dbReference type="Proteomes" id="UP000321258"/>
    </source>
</evidence>
<evidence type="ECO:0008006" key="3">
    <source>
        <dbReference type="Google" id="ProtNLM"/>
    </source>
</evidence>